<dbReference type="HAMAP" id="MF_00464">
    <property type="entry name" value="AdoMetDC_1"/>
    <property type="match status" value="1"/>
</dbReference>
<reference evidence="9 10" key="1">
    <citation type="submission" date="2023-05" db="EMBL/GenBank/DDBJ databases">
        <title>A new hyperthermophilic archaea 'Ignisphaera cupida' sp. nov. and description of the family 'Ignisphaeraceae' fam. nov.</title>
        <authorList>
            <person name="Podosokorskaya O.A."/>
            <person name="Elcheninov A.G."/>
            <person name="Klukina A."/>
            <person name="Merkel A.Y."/>
        </authorList>
    </citation>
    <scope>NUCLEOTIDE SEQUENCE [LARGE SCALE GENOMIC DNA]</scope>
    <source>
        <strain evidence="9 10">4213-co</strain>
    </source>
</reference>
<keyword evidence="3 8" id="KW-0620">Polyamine biosynthesis</keyword>
<evidence type="ECO:0000256" key="7">
    <source>
        <dbReference type="ARBA" id="ARBA00023317"/>
    </source>
</evidence>
<evidence type="ECO:0000256" key="6">
    <source>
        <dbReference type="ARBA" id="ARBA00023270"/>
    </source>
</evidence>
<dbReference type="InterPro" id="IPR003826">
    <property type="entry name" value="AdoMetDC_fam_prok"/>
</dbReference>
<comment type="caution">
    <text evidence="9">The sequence shown here is derived from an EMBL/GenBank/DDBJ whole genome shotgun (WGS) entry which is preliminary data.</text>
</comment>
<evidence type="ECO:0000256" key="1">
    <source>
        <dbReference type="ARBA" id="ARBA00022793"/>
    </source>
</evidence>
<organism evidence="9 10">
    <name type="scientific">Ignisphaera cupida</name>
    <dbReference type="NCBI Taxonomy" id="3050454"/>
    <lineage>
        <taxon>Archaea</taxon>
        <taxon>Thermoproteota</taxon>
        <taxon>Thermoprotei</taxon>
        <taxon>Desulfurococcales</taxon>
        <taxon>Desulfurococcaceae</taxon>
        <taxon>Ignisphaera</taxon>
    </lineage>
</organism>
<accession>A0ABD4Z4G0</accession>
<keyword evidence="4 8" id="KW-0865">Zymogen</keyword>
<feature type="active site" description="Proton acceptor; for processing activity" evidence="8">
    <location>
        <position position="74"/>
    </location>
</feature>
<comment type="catalytic activity">
    <reaction evidence="8">
        <text>S-adenosyl-L-methionine + H(+) = S-adenosyl 3-(methylsulfanyl)propylamine + CO2</text>
        <dbReference type="Rhea" id="RHEA:15981"/>
        <dbReference type="ChEBI" id="CHEBI:15378"/>
        <dbReference type="ChEBI" id="CHEBI:16526"/>
        <dbReference type="ChEBI" id="CHEBI:57443"/>
        <dbReference type="ChEBI" id="CHEBI:59789"/>
        <dbReference type="EC" id="4.1.1.50"/>
    </reaction>
</comment>
<dbReference type="Proteomes" id="UP001529235">
    <property type="component" value="Unassembled WGS sequence"/>
</dbReference>
<dbReference type="Pfam" id="PF02675">
    <property type="entry name" value="AdoMet_dc"/>
    <property type="match status" value="1"/>
</dbReference>
<keyword evidence="8" id="KW-0949">S-adenosyl-L-methionine</keyword>
<feature type="modified residue" description="Pyruvic acid (Ser); by autocatalysis" evidence="8">
    <location>
        <position position="69"/>
    </location>
</feature>
<evidence type="ECO:0000256" key="5">
    <source>
        <dbReference type="ARBA" id="ARBA00023239"/>
    </source>
</evidence>
<dbReference type="Gene3D" id="3.60.90.10">
    <property type="entry name" value="S-adenosylmethionine decarboxylase"/>
    <property type="match status" value="1"/>
</dbReference>
<feature type="site" description="Cleavage (non-hydrolytic); by autolysis" evidence="8">
    <location>
        <begin position="68"/>
        <end position="69"/>
    </location>
</feature>
<evidence type="ECO:0000256" key="3">
    <source>
        <dbReference type="ARBA" id="ARBA00023115"/>
    </source>
</evidence>
<keyword evidence="8" id="KW-0745">Spermidine biosynthesis</keyword>
<dbReference type="AlphaFoldDB" id="A0ABD4Z4G0"/>
<comment type="PTM">
    <text evidence="8">Is synthesized initially as an inactive proenzyme. Formation of the active enzyme involves a self-maturation process in which the active site pyruvoyl group is generated from an internal serine residue via an autocatalytic post-translational modification. Two non-identical subunits are generated from the proenzyme in this reaction, and the pyruvate is formed at the N-terminus of the alpha chain, which is derived from the carboxyl end of the proenzyme. The post-translation cleavage follows an unusual pathway, termed non-hydrolytic serinolysis, in which the side chain hydroxyl group of the serine supplies its oxygen atom to form the C-terminus of the beta chain, while the remainder of the serine residue undergoes an oxidative deamination to produce ammonia and the pyruvoyl group blocking the N-terminus of the alpha chain.</text>
</comment>
<keyword evidence="10" id="KW-1185">Reference proteome</keyword>
<name>A0ABD4Z4G0_9CREN</name>
<dbReference type="EMBL" id="JASNVW010000001">
    <property type="protein sequence ID" value="MDK6027808.1"/>
    <property type="molecule type" value="Genomic_DNA"/>
</dbReference>
<dbReference type="PANTHER" id="PTHR33866:SF2">
    <property type="entry name" value="S-ADENOSYLMETHIONINE DECARBOXYLASE PROENZYME"/>
    <property type="match status" value="1"/>
</dbReference>
<keyword evidence="1 8" id="KW-0210">Decarboxylase</keyword>
<comment type="similarity">
    <text evidence="8">Belongs to the prokaryotic AdoMetDC family. Type 1 subfamily.</text>
</comment>
<evidence type="ECO:0000313" key="10">
    <source>
        <dbReference type="Proteomes" id="UP001529235"/>
    </source>
</evidence>
<feature type="active site" description="Schiff-base intermediate with substrate; via pyruvic acid" evidence="8">
    <location>
        <position position="69"/>
    </location>
</feature>
<dbReference type="NCBIfam" id="TIGR03330">
    <property type="entry name" value="SAM_DCase_Bsu"/>
    <property type="match status" value="1"/>
</dbReference>
<feature type="chain" id="PRO_5044512945" description="S-adenosylmethionine decarboxylase alpha chain" evidence="8">
    <location>
        <begin position="69"/>
        <end position="122"/>
    </location>
</feature>
<keyword evidence="5 8" id="KW-0456">Lyase</keyword>
<feature type="active site" description="Proton donor; for catalytic activity" evidence="8">
    <location>
        <position position="89"/>
    </location>
</feature>
<comment type="pathway">
    <text evidence="8">Amine and polyamine biosynthesis; S-adenosylmethioninamine biosynthesis; S-adenosylmethioninamine from S-adenosyl-L-methionine: step 1/1.</text>
</comment>
<comment type="function">
    <text evidence="8">Catalyzes the decarboxylation of S-adenosylmethionine to S-adenosylmethioninamine (dcAdoMet), the propylamine donor required for the synthesis of the polyamines spermine and spermidine from the diamine putrescine.</text>
</comment>
<comment type="subunit">
    <text evidence="8">Heterotetramer of two alpha and two beta chains arranged as a dimer of alpha/beta heterodimers.</text>
</comment>
<feature type="chain" id="PRO_5044512946" description="S-adenosylmethionine decarboxylase beta chain" evidence="8">
    <location>
        <begin position="1"/>
        <end position="68"/>
    </location>
</feature>
<protein>
    <recommendedName>
        <fullName evidence="8">S-adenosylmethionine decarboxylase proenzyme</fullName>
        <shortName evidence="8">AdoMetDC</shortName>
        <shortName evidence="8">SAMDC</shortName>
        <ecNumber evidence="8">4.1.1.50</ecNumber>
    </recommendedName>
    <component>
        <recommendedName>
            <fullName evidence="8">S-adenosylmethionine decarboxylase beta chain</fullName>
        </recommendedName>
    </component>
    <component>
        <recommendedName>
            <fullName evidence="8">S-adenosylmethionine decarboxylase alpha chain</fullName>
        </recommendedName>
    </component>
</protein>
<dbReference type="GO" id="GO:0008295">
    <property type="term" value="P:spermidine biosynthetic process"/>
    <property type="evidence" value="ECO:0007669"/>
    <property type="project" value="UniProtKB-UniRule"/>
</dbReference>
<dbReference type="PANTHER" id="PTHR33866">
    <property type="entry name" value="S-ADENOSYLMETHIONINE DECARBOXYLASE PROENZYME"/>
    <property type="match status" value="1"/>
</dbReference>
<dbReference type="InterPro" id="IPR016067">
    <property type="entry name" value="S-AdoMet_deCO2ase_core"/>
</dbReference>
<keyword evidence="2 8" id="KW-0068">Autocatalytic cleavage</keyword>
<sequence length="122" mass="13651">MSAAMRTVLVYGKHVVGNLYNCNPEKLGNMLYLINLVRNAAKVGNMTLLDIKSWKIGNGVSIVGIVLESHISIHTWPEHNFATVDVYSCGSHTNPEKAFDYIASSLEAQRIEKRVIDRSYEI</sequence>
<keyword evidence="7 8" id="KW-0670">Pyruvate</keyword>
<comment type="cofactor">
    <cofactor evidence="8">
        <name>pyruvate</name>
        <dbReference type="ChEBI" id="CHEBI:15361"/>
    </cofactor>
    <text evidence="8">Binds 1 pyruvoyl group covalently per subunit.</text>
</comment>
<evidence type="ECO:0000256" key="2">
    <source>
        <dbReference type="ARBA" id="ARBA00022813"/>
    </source>
</evidence>
<keyword evidence="6 8" id="KW-0704">Schiff base</keyword>
<proteinExistence type="inferred from homology"/>
<dbReference type="GO" id="GO:0004014">
    <property type="term" value="F:adenosylmethionine decarboxylase activity"/>
    <property type="evidence" value="ECO:0007669"/>
    <property type="project" value="UniProtKB-UniRule"/>
</dbReference>
<gene>
    <name evidence="9" type="primary">speD</name>
    <name evidence="8" type="synonym">speH</name>
    <name evidence="9" type="ORF">QPL79_00270</name>
</gene>
<dbReference type="EC" id="4.1.1.50" evidence="8"/>
<dbReference type="InterPro" id="IPR017716">
    <property type="entry name" value="S-AdoMet_deCOase_pro-enz"/>
</dbReference>
<evidence type="ECO:0000256" key="4">
    <source>
        <dbReference type="ARBA" id="ARBA00023145"/>
    </source>
</evidence>
<dbReference type="RefSeq" id="WP_285272790.1">
    <property type="nucleotide sequence ID" value="NZ_JASNVW010000001.1"/>
</dbReference>
<evidence type="ECO:0000256" key="8">
    <source>
        <dbReference type="HAMAP-Rule" id="MF_00464"/>
    </source>
</evidence>
<dbReference type="SUPFAM" id="SSF56276">
    <property type="entry name" value="S-adenosylmethionine decarboxylase"/>
    <property type="match status" value="1"/>
</dbReference>
<evidence type="ECO:0000313" key="9">
    <source>
        <dbReference type="EMBL" id="MDK6027808.1"/>
    </source>
</evidence>